<proteinExistence type="predicted"/>
<reference evidence="2 3" key="1">
    <citation type="submission" date="2012-01" db="EMBL/GenBank/DDBJ databases">
        <title>Improved High-Quality Draft sequence of Metallosphaera yellowstonensis MK1.</title>
        <authorList>
            <consortium name="US DOE Joint Genome Institute"/>
            <person name="Lucas S."/>
            <person name="Han J."/>
            <person name="Cheng J.-F."/>
            <person name="Goodwin L."/>
            <person name="Pitluck S."/>
            <person name="Peters L."/>
            <person name="Teshima H."/>
            <person name="Detter J.C."/>
            <person name="Han C."/>
            <person name="Tapia R."/>
            <person name="Land M."/>
            <person name="Hauser L."/>
            <person name="Kyrpides N."/>
            <person name="Kozubal M."/>
            <person name="Macur R.E."/>
            <person name="Jay Z."/>
            <person name="Inskeep W."/>
            <person name="Woyke T."/>
        </authorList>
    </citation>
    <scope>NUCLEOTIDE SEQUENCE [LARGE SCALE GENOMIC DNA]</scope>
    <source>
        <strain evidence="2 3">MK1</strain>
    </source>
</reference>
<dbReference type="eggNOG" id="arCOG03871">
    <property type="taxonomic scope" value="Archaea"/>
</dbReference>
<accession>H2C753</accession>
<evidence type="ECO:0000256" key="1">
    <source>
        <dbReference type="SAM" id="Phobius"/>
    </source>
</evidence>
<organism evidence="2 3">
    <name type="scientific">Metallosphaera yellowstonensis MK1</name>
    <dbReference type="NCBI Taxonomy" id="671065"/>
    <lineage>
        <taxon>Archaea</taxon>
        <taxon>Thermoproteota</taxon>
        <taxon>Thermoprotei</taxon>
        <taxon>Sulfolobales</taxon>
        <taxon>Sulfolobaceae</taxon>
        <taxon>Metallosphaera</taxon>
    </lineage>
</organism>
<dbReference type="OrthoDB" id="2233at41980"/>
<dbReference type="STRING" id="671065.MetMK1DRAFT_00024010"/>
<dbReference type="HOGENOM" id="CLU_1559516_0_0_2"/>
<protein>
    <recommendedName>
        <fullName evidence="4">Archaeal flagellin-like protein</fullName>
    </recommendedName>
</protein>
<evidence type="ECO:0000313" key="3">
    <source>
        <dbReference type="Proteomes" id="UP000003980"/>
    </source>
</evidence>
<evidence type="ECO:0008006" key="4">
    <source>
        <dbReference type="Google" id="ProtNLM"/>
    </source>
</evidence>
<dbReference type="EMBL" id="JH597768">
    <property type="protein sequence ID" value="EHP69630.1"/>
    <property type="molecule type" value="Genomic_DNA"/>
</dbReference>
<keyword evidence="3" id="KW-1185">Reference proteome</keyword>
<keyword evidence="1" id="KW-1133">Transmembrane helix</keyword>
<dbReference type="RefSeq" id="WP_009073883.1">
    <property type="nucleotide sequence ID" value="NZ_JH597768.1"/>
</dbReference>
<sequence length="174" mass="17825">MRILKSRRAISGAVTALILVIVSVALALAVAVFAFGLFGSFGNSGQLQITSTPLVNVVKTSTTIGNNPVYSVTVIFNVKNGGATPASLQSIQVAGYLNSTPLVYLGSKQATGGIPAGYAGEVNVTFENTTALPSSLTSPNNVGGSVQINMVFTQGSLSPTFTLQGILNSTNTQK</sequence>
<evidence type="ECO:0000313" key="2">
    <source>
        <dbReference type="EMBL" id="EHP69630.1"/>
    </source>
</evidence>
<keyword evidence="1" id="KW-0472">Membrane</keyword>
<dbReference type="AlphaFoldDB" id="H2C753"/>
<name>H2C753_9CREN</name>
<gene>
    <name evidence="2" type="ORF">MetMK1DRAFT_00024010</name>
</gene>
<dbReference type="Proteomes" id="UP000003980">
    <property type="component" value="Unassembled WGS sequence"/>
</dbReference>
<feature type="transmembrane region" description="Helical" evidence="1">
    <location>
        <begin position="12"/>
        <end position="38"/>
    </location>
</feature>
<keyword evidence="1" id="KW-0812">Transmembrane</keyword>